<accession>A0AAU6W3X4</accession>
<evidence type="ECO:0000313" key="1">
    <source>
        <dbReference type="EMBL" id="XAI71220.1"/>
    </source>
</evidence>
<name>A0AAU6W3X4_9VIRU</name>
<dbReference type="EMBL" id="PP179332">
    <property type="protein sequence ID" value="XAI71220.1"/>
    <property type="molecule type" value="Genomic_DNA"/>
</dbReference>
<organism evidence="1">
    <name type="scientific">Pseudomonas phage Cygsa01</name>
    <dbReference type="NCBI Taxonomy" id="3138529"/>
    <lineage>
        <taxon>Viruses</taxon>
    </lineage>
</organism>
<gene>
    <name evidence="1" type="ORF">Cygsa01_00174</name>
</gene>
<sequence>MTQYEITPGASITGALTLPTLIPQNWFDDGGWYERLLQALRKLCYENRDCLVAQNSDEIQTWNLVMAEMARHTVRQLGAGPYSVMHAFGSEEVPHLGTIDQVVETSAHGVVLQGVGQDPYGFQGQITVHRLPARVRAVQLYQYADGGPPPVMIIMLADEVYDLRDEDNERLSHCDRMQVD</sequence>
<proteinExistence type="predicted"/>
<reference evidence="1" key="1">
    <citation type="journal article" date="2024" name="J. Gen. Virol.">
        <title>Novel phages of Pseudomonas syringae unveil numerous potential auxiliary metabolic genes.</title>
        <authorList>
            <person name="Feltin C."/>
            <person name="Garneau J.R."/>
            <person name="Morris C.E."/>
            <person name="Berard A."/>
            <person name="Torres-Barcelo C."/>
        </authorList>
    </citation>
    <scope>NUCLEOTIDE SEQUENCE</scope>
</reference>
<protein>
    <submittedName>
        <fullName evidence="1">Uncharacterized protein</fullName>
    </submittedName>
</protein>